<dbReference type="Proteomes" id="UP001055453">
    <property type="component" value="Chromosome"/>
</dbReference>
<organism evidence="1 2">
    <name type="scientific">Nostoc cf. commune SO-36</name>
    <dbReference type="NCBI Taxonomy" id="449208"/>
    <lineage>
        <taxon>Bacteria</taxon>
        <taxon>Bacillati</taxon>
        <taxon>Cyanobacteriota</taxon>
        <taxon>Cyanophyceae</taxon>
        <taxon>Nostocales</taxon>
        <taxon>Nostocaceae</taxon>
        <taxon>Nostoc</taxon>
    </lineage>
</organism>
<evidence type="ECO:0000313" key="2">
    <source>
        <dbReference type="Proteomes" id="UP001055453"/>
    </source>
</evidence>
<evidence type="ECO:0008006" key="3">
    <source>
        <dbReference type="Google" id="ProtNLM"/>
    </source>
</evidence>
<sequence length="70" mass="8011">MSNSRFVEAFDLCKQVLAVFQDYRILGTIARAEAVLGFVQEAVTHYQQALDFCPEEELIRKAATLTTWQE</sequence>
<name>A0ABM7Z9L8_NOSCO</name>
<dbReference type="Gene3D" id="1.25.40.10">
    <property type="entry name" value="Tetratricopeptide repeat domain"/>
    <property type="match status" value="1"/>
</dbReference>
<dbReference type="SUPFAM" id="SSF48452">
    <property type="entry name" value="TPR-like"/>
    <property type="match status" value="1"/>
</dbReference>
<gene>
    <name evidence="1" type="ORF">ANSO36C_57450</name>
</gene>
<dbReference type="EMBL" id="AP025732">
    <property type="protein sequence ID" value="BDI19943.1"/>
    <property type="molecule type" value="Genomic_DNA"/>
</dbReference>
<keyword evidence="2" id="KW-1185">Reference proteome</keyword>
<evidence type="ECO:0000313" key="1">
    <source>
        <dbReference type="EMBL" id="BDI19943.1"/>
    </source>
</evidence>
<dbReference type="InterPro" id="IPR011990">
    <property type="entry name" value="TPR-like_helical_dom_sf"/>
</dbReference>
<accession>A0ABM7Z9L8</accession>
<reference evidence="1" key="1">
    <citation type="submission" date="2022-04" db="EMBL/GenBank/DDBJ databases">
        <title>Complete genome sequence of a cyanobacterium, Nostoc sp. SO-36, isolated in Antarctica.</title>
        <authorList>
            <person name="Kanesaki Y."/>
            <person name="Effendi D."/>
            <person name="Sakamoto T."/>
            <person name="Ohtani S."/>
            <person name="Awai K."/>
        </authorList>
    </citation>
    <scope>NUCLEOTIDE SEQUENCE</scope>
    <source>
        <strain evidence="1">SO-36</strain>
    </source>
</reference>
<proteinExistence type="predicted"/>
<dbReference type="RefSeq" id="WP_251957462.1">
    <property type="nucleotide sequence ID" value="NZ_AP025732.1"/>
</dbReference>
<protein>
    <recommendedName>
        <fullName evidence="3">Tetratricopeptide repeat protein</fullName>
    </recommendedName>
</protein>